<dbReference type="PANTHER" id="PTHR11552">
    <property type="entry name" value="GLUCOSE-METHANOL-CHOLINE GMC OXIDOREDUCTASE"/>
    <property type="match status" value="1"/>
</dbReference>
<dbReference type="InterPro" id="IPR007867">
    <property type="entry name" value="GMC_OxRtase_C"/>
</dbReference>
<dbReference type="SUPFAM" id="SSF51905">
    <property type="entry name" value="FAD/NAD(P)-binding domain"/>
    <property type="match status" value="1"/>
</dbReference>
<evidence type="ECO:0000256" key="4">
    <source>
        <dbReference type="RuleBase" id="RU003968"/>
    </source>
</evidence>
<evidence type="ECO:0000256" key="2">
    <source>
        <dbReference type="PIRSR" id="PIRSR000137-1"/>
    </source>
</evidence>
<dbReference type="Gene3D" id="3.50.50.60">
    <property type="entry name" value="FAD/NAD(P)-binding domain"/>
    <property type="match status" value="1"/>
</dbReference>
<organism evidence="7 8">
    <name type="scientific">Lepraria neglecta</name>
    <dbReference type="NCBI Taxonomy" id="209136"/>
    <lineage>
        <taxon>Eukaryota</taxon>
        <taxon>Fungi</taxon>
        <taxon>Dikarya</taxon>
        <taxon>Ascomycota</taxon>
        <taxon>Pezizomycotina</taxon>
        <taxon>Lecanoromycetes</taxon>
        <taxon>OSLEUM clade</taxon>
        <taxon>Lecanoromycetidae</taxon>
        <taxon>Lecanorales</taxon>
        <taxon>Lecanorineae</taxon>
        <taxon>Stereocaulaceae</taxon>
        <taxon>Lepraria</taxon>
    </lineage>
</organism>
<dbReference type="GO" id="GO:0016614">
    <property type="term" value="F:oxidoreductase activity, acting on CH-OH group of donors"/>
    <property type="evidence" value="ECO:0007669"/>
    <property type="project" value="InterPro"/>
</dbReference>
<evidence type="ECO:0000259" key="5">
    <source>
        <dbReference type="PROSITE" id="PS00623"/>
    </source>
</evidence>
<comment type="similarity">
    <text evidence="1 4">Belongs to the GMC oxidoreductase family.</text>
</comment>
<dbReference type="Pfam" id="PF00732">
    <property type="entry name" value="GMC_oxred_N"/>
    <property type="match status" value="1"/>
</dbReference>
<evidence type="ECO:0000256" key="1">
    <source>
        <dbReference type="ARBA" id="ARBA00010790"/>
    </source>
</evidence>
<dbReference type="SUPFAM" id="SSF54373">
    <property type="entry name" value="FAD-linked reductases, C-terminal domain"/>
    <property type="match status" value="1"/>
</dbReference>
<dbReference type="InterPro" id="IPR012132">
    <property type="entry name" value="GMC_OxRdtase"/>
</dbReference>
<dbReference type="PIRSF" id="PIRSF000137">
    <property type="entry name" value="Alcohol_oxidase"/>
    <property type="match status" value="1"/>
</dbReference>
<dbReference type="AlphaFoldDB" id="A0AAE0DLG4"/>
<keyword evidence="4" id="KW-0285">Flavoprotein</keyword>
<evidence type="ECO:0000313" key="8">
    <source>
        <dbReference type="Proteomes" id="UP001276659"/>
    </source>
</evidence>
<feature type="binding site" evidence="3">
    <location>
        <position position="223"/>
    </location>
    <ligand>
        <name>FAD</name>
        <dbReference type="ChEBI" id="CHEBI:57692"/>
    </ligand>
</feature>
<feature type="domain" description="Glucose-methanol-choline oxidoreductase N-terminal" evidence="5">
    <location>
        <begin position="84"/>
        <end position="107"/>
    </location>
</feature>
<dbReference type="PROSITE" id="PS00623">
    <property type="entry name" value="GMC_OXRED_1"/>
    <property type="match status" value="1"/>
</dbReference>
<name>A0AAE0DLG4_9LECA</name>
<evidence type="ECO:0000313" key="7">
    <source>
        <dbReference type="EMBL" id="KAK3171358.1"/>
    </source>
</evidence>
<feature type="active site" description="Proton donor" evidence="2">
    <location>
        <position position="495"/>
    </location>
</feature>
<dbReference type="Proteomes" id="UP001276659">
    <property type="component" value="Unassembled WGS sequence"/>
</dbReference>
<feature type="domain" description="Glucose-methanol-choline oxidoreductase N-terminal" evidence="6">
    <location>
        <begin position="260"/>
        <end position="274"/>
    </location>
</feature>
<dbReference type="EMBL" id="JASNWA010000008">
    <property type="protein sequence ID" value="KAK3171358.1"/>
    <property type="molecule type" value="Genomic_DNA"/>
</dbReference>
<sequence length="553" mass="59148">MEATEADYIIVGGGLAGCALASRIHHGNPSLRVLVIEAGTDPSGNPLVTTPMGGLTLTGSELDWAYTSLPQSQTNNRVHTNNAGKVLGGGSVINYGGWSRGDPADYDEWARVVGDPRWSYAGLLPFFRRSESYFDSKADPEKYGFSGPMHVTSVLASDPNRKYGLRQAIRDAWTELGVKYNPDPSESLSGLSDYLENWRNGLRQPSTLAYGLGGVQVLTNAMVHRVVFSTVDVGQPIASAVLLADGRLIAASKEIILSAGTFRTPQILMLSGIGPPATLSKHNVPQIYDAPQVGQNLFDHFAHFQFWKIRNPEKGLAIGSPLWKDPALFKGMPCDWAVNESIPLHILDPAVQADNQLASRSGKEYNLSLLHPSRSYVETTILYAPAGATNLPMNGKYIASSVMLCLPTSRGSVTISSASPTDPPVIDSNYYDTNADRVSLIHGTRRILEALLNTSAGKAYIETEAAPPGFPVLDTKATDMEIDARIRAAGISHKHAAGSAAMGTVLGNDLRVKGVQGLRVVDASILPVPVGGHPQATLYAIAEQAAELILQSS</sequence>
<keyword evidence="3 4" id="KW-0274">FAD</keyword>
<gene>
    <name evidence="7" type="ORF">OEA41_003442</name>
</gene>
<accession>A0AAE0DLG4</accession>
<comment type="caution">
    <text evidence="7">The sequence shown here is derived from an EMBL/GenBank/DDBJ whole genome shotgun (WGS) entry which is preliminary data.</text>
</comment>
<dbReference type="Pfam" id="PF05199">
    <property type="entry name" value="GMC_oxred_C"/>
    <property type="match status" value="1"/>
</dbReference>
<proteinExistence type="inferred from homology"/>
<dbReference type="InterPro" id="IPR036188">
    <property type="entry name" value="FAD/NAD-bd_sf"/>
</dbReference>
<dbReference type="Gene3D" id="3.30.560.10">
    <property type="entry name" value="Glucose Oxidase, domain 3"/>
    <property type="match status" value="1"/>
</dbReference>
<dbReference type="GO" id="GO:0050660">
    <property type="term" value="F:flavin adenine dinucleotide binding"/>
    <property type="evidence" value="ECO:0007669"/>
    <property type="project" value="InterPro"/>
</dbReference>
<feature type="binding site" evidence="3">
    <location>
        <begin position="534"/>
        <end position="535"/>
    </location>
    <ligand>
        <name>FAD</name>
        <dbReference type="ChEBI" id="CHEBI:57692"/>
    </ligand>
</feature>
<feature type="binding site" evidence="3">
    <location>
        <position position="86"/>
    </location>
    <ligand>
        <name>FAD</name>
        <dbReference type="ChEBI" id="CHEBI:57692"/>
    </ligand>
</feature>
<dbReference type="PROSITE" id="PS00624">
    <property type="entry name" value="GMC_OXRED_2"/>
    <property type="match status" value="1"/>
</dbReference>
<feature type="active site" description="Proton acceptor" evidence="2">
    <location>
        <position position="533"/>
    </location>
</feature>
<evidence type="ECO:0000256" key="3">
    <source>
        <dbReference type="PIRSR" id="PIRSR000137-2"/>
    </source>
</evidence>
<comment type="cofactor">
    <cofactor evidence="3">
        <name>FAD</name>
        <dbReference type="ChEBI" id="CHEBI:57692"/>
    </cofactor>
</comment>
<dbReference type="PANTHER" id="PTHR11552:SF123">
    <property type="entry name" value="GMC OXIDOREDUCTASE (AFU_ORTHOLOGUE AFUA_2G01770)-RELATED"/>
    <property type="match status" value="1"/>
</dbReference>
<dbReference type="InterPro" id="IPR000172">
    <property type="entry name" value="GMC_OxRdtase_N"/>
</dbReference>
<reference evidence="7" key="1">
    <citation type="submission" date="2022-11" db="EMBL/GenBank/DDBJ databases">
        <title>Chromosomal genome sequence assembly and mating type (MAT) locus characterization of the leprose asexual lichenized fungus Lepraria neglecta (Nyl.) Erichsen.</title>
        <authorList>
            <person name="Allen J.L."/>
            <person name="Pfeffer B."/>
        </authorList>
    </citation>
    <scope>NUCLEOTIDE SEQUENCE</scope>
    <source>
        <strain evidence="7">Allen 5258</strain>
    </source>
</reference>
<evidence type="ECO:0000259" key="6">
    <source>
        <dbReference type="PROSITE" id="PS00624"/>
    </source>
</evidence>
<keyword evidence="8" id="KW-1185">Reference proteome</keyword>
<protein>
    <recommendedName>
        <fullName evidence="5 6">Glucose-methanol-choline oxidoreductase N-terminal domain-containing protein</fullName>
    </recommendedName>
</protein>